<reference evidence="1" key="1">
    <citation type="submission" date="2022-08" db="EMBL/GenBank/DDBJ databases">
        <title>Genome Sequence of Lecanicillium fungicola.</title>
        <authorList>
            <person name="Buettner E."/>
        </authorList>
    </citation>
    <scope>NUCLEOTIDE SEQUENCE</scope>
    <source>
        <strain evidence="1">Babe33</strain>
    </source>
</reference>
<dbReference type="EMBL" id="JANJQO010000363">
    <property type="protein sequence ID" value="KAJ2978572.1"/>
    <property type="molecule type" value="Genomic_DNA"/>
</dbReference>
<proteinExistence type="predicted"/>
<keyword evidence="2" id="KW-1185">Reference proteome</keyword>
<accession>A0ACC1NI37</accession>
<evidence type="ECO:0000313" key="1">
    <source>
        <dbReference type="EMBL" id="KAJ2978572.1"/>
    </source>
</evidence>
<gene>
    <name evidence="1" type="ORF">NQ176_g3743</name>
</gene>
<dbReference type="Proteomes" id="UP001143910">
    <property type="component" value="Unassembled WGS sequence"/>
</dbReference>
<sequence>MLPHNLPNSRVIAYNYDSRWHADAPKTRLELCGEELIRSLHSLRQGTSGRPIIFIGHSLGGNVIQHGLLFAYRNGIYNSLVKESVGLVFLGAPFRGTKFSLVAESIAWLASSLGSHNGIIKELHFDNPALLDKLHDFCQMCNKLSMPVSCFFELYETDYGRRHAWGLPVKGIVVEESSACIPGYDRQALQTNHLQLNKYAGPADRSFKAVLATILEMQATAKSTIHHRKYPKETINDRSLLLKERPEAEDCIRNLFLTDPYEDRKTLIRKRGHRAQNTCEWITGTEEITSWVGTRQFPWSEKSTEAQFLWLHGNPGTGKSTMAVFLTEYLAHVFSATAGKTLVYFFCDSGSDKRRTATSIMRGLLLQLLQQHPSLVDYVLPKYKERGAELFSSFDALWTIFMAATADPNTGRTYCVIDALDECDEAPRKLLLREVQETFLSSTTTNMHILITSRRYPNIEERLIKFPNRNFTSFLQIQNDINQCIEEKVEYLTKLKRYTDTFKGRVKAVLQENAEKTFLWIALACRQLEDADGEDAIAILKKMPEELHLLYKSLLDKASGQNKNDSKVIRRILSCVAISQRPLSIAELSDACQMYQYEDDLMTRYWLTEQKVKTFHLLLIVEQDKVLLLHKSVRDFITGSEYGYAIDLQLAHAKLSYRCINTLIKQFHGWKQRRHHSPRRHNFASYACEFWANHAHSAQTQFKIRETEREFFEFDSPCREYWLNKFREHHWVPRQFSILHVAAKWGIPAIIQLLFPIDLTQLHVVKSVDQFDLNIANKSGNTPLDEAAMTPHIDIVKLLLRLETKVTSETILLAARNGMVATELMTLFLEQRGYEITITENLVEEAVRNNKSGLELMKLLFDRRESEIPVTDAVVTAAASHRSRGRDIFALLLERRGNEVKITDQLMKVVAANAGDGYRIISMLLRQRGDEINITEEFVLAATRNEKQSSSIMMDLIKQQ</sequence>
<evidence type="ECO:0000313" key="2">
    <source>
        <dbReference type="Proteomes" id="UP001143910"/>
    </source>
</evidence>
<name>A0ACC1NI37_9HYPO</name>
<organism evidence="1 2">
    <name type="scientific">Zarea fungicola</name>
    <dbReference type="NCBI Taxonomy" id="93591"/>
    <lineage>
        <taxon>Eukaryota</taxon>
        <taxon>Fungi</taxon>
        <taxon>Dikarya</taxon>
        <taxon>Ascomycota</taxon>
        <taxon>Pezizomycotina</taxon>
        <taxon>Sordariomycetes</taxon>
        <taxon>Hypocreomycetidae</taxon>
        <taxon>Hypocreales</taxon>
        <taxon>Cordycipitaceae</taxon>
        <taxon>Zarea</taxon>
    </lineage>
</organism>
<comment type="caution">
    <text evidence="1">The sequence shown here is derived from an EMBL/GenBank/DDBJ whole genome shotgun (WGS) entry which is preliminary data.</text>
</comment>
<protein>
    <submittedName>
        <fullName evidence="1">Uncharacterized protein</fullName>
    </submittedName>
</protein>